<keyword evidence="1" id="KW-0175">Coiled coil</keyword>
<dbReference type="SUPFAM" id="SSF48452">
    <property type="entry name" value="TPR-like"/>
    <property type="match status" value="2"/>
</dbReference>
<sequence>MKPLKVAVICAAAFTSSLVVPSVVSMLPGVTLATAYAEEQKTKRVPALREKVYSQLARAQKLADDGDAKAGLEALDSIQERSSSMNSYEIAMMHNFYGFIYYNENDLDKAIASFEKVVNEDAIPETLRVSTTFSLAQLAMANSDYEKVIKYLAQWDVINDKPKTDAYYVLKSQAYYQLKDYQKGIENINLAIAEADSKGEMPKENWLILQRAMYYSLNQSDKVVEVLERLVKLYNKPEYWVQLGGMYGETGAEKKQLAILEAAYQQGFMKSKSDLRQLSQVYLYNGLAFKAANVMSKAMQDGVAEKSAKNYAFVAEAMVQAKEGEKSLAYFAKAADLVTHGQYEQRIAEVSINLEKYEEAADAARKALDKGGLEFESNVYVALGMAQYNLQNFDASILAFEQAEKHKKSQRLAEQWIKYVKREKVHAETLRTALL</sequence>
<dbReference type="Pfam" id="PF13432">
    <property type="entry name" value="TPR_16"/>
    <property type="match status" value="1"/>
</dbReference>
<dbReference type="PANTHER" id="PTHR12558">
    <property type="entry name" value="CELL DIVISION CYCLE 16,23,27"/>
    <property type="match status" value="1"/>
</dbReference>
<dbReference type="PANTHER" id="PTHR12558:SF44">
    <property type="entry name" value="TETRATRICOPEPTIDE REPEAT-CONTAINING PROTEIN"/>
    <property type="match status" value="1"/>
</dbReference>
<reference evidence="3 4" key="1">
    <citation type="submission" date="2023-01" db="EMBL/GenBank/DDBJ databases">
        <title>Trichodesmium-associated heterotrophic epibiont bacteria.</title>
        <authorList>
            <person name="Cleveland C.S."/>
            <person name="Webb E.A."/>
        </authorList>
    </citation>
    <scope>NUCLEOTIDE SEQUENCE [LARGE SCALE GENOMIC DNA]</scope>
    <source>
        <strain evidence="3 4">USCH2</strain>
    </source>
</reference>
<gene>
    <name evidence="3" type="ORF">PQI24_07390</name>
</gene>
<keyword evidence="2" id="KW-0732">Signal</keyword>
<keyword evidence="4" id="KW-1185">Reference proteome</keyword>
<organism evidence="3 4">
    <name type="scientific">Pseudoalteromonas lipolytica</name>
    <dbReference type="NCBI Taxonomy" id="570156"/>
    <lineage>
        <taxon>Bacteria</taxon>
        <taxon>Pseudomonadati</taxon>
        <taxon>Pseudomonadota</taxon>
        <taxon>Gammaproteobacteria</taxon>
        <taxon>Alteromonadales</taxon>
        <taxon>Pseudoalteromonadaceae</taxon>
        <taxon>Pseudoalteromonas</taxon>
    </lineage>
</organism>
<name>A0ABU8SS28_9GAMM</name>
<dbReference type="SMART" id="SM00028">
    <property type="entry name" value="TPR"/>
    <property type="match status" value="4"/>
</dbReference>
<accession>A0ABU8SS28</accession>
<evidence type="ECO:0000313" key="4">
    <source>
        <dbReference type="Proteomes" id="UP001377972"/>
    </source>
</evidence>
<dbReference type="InterPro" id="IPR011990">
    <property type="entry name" value="TPR-like_helical_dom_sf"/>
</dbReference>
<evidence type="ECO:0000313" key="3">
    <source>
        <dbReference type="EMBL" id="MEJ6495850.1"/>
    </source>
</evidence>
<dbReference type="RefSeq" id="WP_199528363.1">
    <property type="nucleotide sequence ID" value="NZ_JAQPZS010000005.1"/>
</dbReference>
<dbReference type="Proteomes" id="UP001377972">
    <property type="component" value="Unassembled WGS sequence"/>
</dbReference>
<comment type="caution">
    <text evidence="3">The sequence shown here is derived from an EMBL/GenBank/DDBJ whole genome shotgun (WGS) entry which is preliminary data.</text>
</comment>
<evidence type="ECO:0000256" key="1">
    <source>
        <dbReference type="SAM" id="Coils"/>
    </source>
</evidence>
<evidence type="ECO:0000256" key="2">
    <source>
        <dbReference type="SAM" id="SignalP"/>
    </source>
</evidence>
<evidence type="ECO:0008006" key="5">
    <source>
        <dbReference type="Google" id="ProtNLM"/>
    </source>
</evidence>
<proteinExistence type="predicted"/>
<feature type="chain" id="PRO_5046669930" description="Tetratricopeptide repeat-containing protein" evidence="2">
    <location>
        <begin position="22"/>
        <end position="435"/>
    </location>
</feature>
<dbReference type="EMBL" id="JAQPZS010000005">
    <property type="protein sequence ID" value="MEJ6495850.1"/>
    <property type="molecule type" value="Genomic_DNA"/>
</dbReference>
<dbReference type="Gene3D" id="1.25.40.10">
    <property type="entry name" value="Tetratricopeptide repeat domain"/>
    <property type="match status" value="3"/>
</dbReference>
<feature type="signal peptide" evidence="2">
    <location>
        <begin position="1"/>
        <end position="21"/>
    </location>
</feature>
<dbReference type="InterPro" id="IPR019734">
    <property type="entry name" value="TPR_rpt"/>
</dbReference>
<protein>
    <recommendedName>
        <fullName evidence="5">Tetratricopeptide repeat-containing protein</fullName>
    </recommendedName>
</protein>
<dbReference type="Pfam" id="PF13181">
    <property type="entry name" value="TPR_8"/>
    <property type="match status" value="1"/>
</dbReference>
<feature type="coiled-coil region" evidence="1">
    <location>
        <begin position="340"/>
        <end position="367"/>
    </location>
</feature>